<evidence type="ECO:0000313" key="3">
    <source>
        <dbReference type="Proteomes" id="UP000054560"/>
    </source>
</evidence>
<dbReference type="GeneID" id="25918463"/>
<accession>A0A0L0EYK7</accession>
<sequence>MSAEPGKDENGSKESGTESGILTRMSDNCIISDTSFDLIISKLTANQLAAAPVDTPL</sequence>
<feature type="region of interest" description="Disordered" evidence="1">
    <location>
        <begin position="1"/>
        <end position="23"/>
    </location>
</feature>
<dbReference type="RefSeq" id="XP_014143432.1">
    <property type="nucleotide sequence ID" value="XM_014287957.1"/>
</dbReference>
<reference evidence="2 3" key="1">
    <citation type="submission" date="2011-02" db="EMBL/GenBank/DDBJ databases">
        <title>The Genome Sequence of Sphaeroforma arctica JP610.</title>
        <authorList>
            <consortium name="The Broad Institute Genome Sequencing Platform"/>
            <person name="Russ C."/>
            <person name="Cuomo C."/>
            <person name="Young S.K."/>
            <person name="Zeng Q."/>
            <person name="Gargeya S."/>
            <person name="Alvarado L."/>
            <person name="Berlin A."/>
            <person name="Chapman S.B."/>
            <person name="Chen Z."/>
            <person name="Freedman E."/>
            <person name="Gellesch M."/>
            <person name="Goldberg J."/>
            <person name="Griggs A."/>
            <person name="Gujja S."/>
            <person name="Heilman E."/>
            <person name="Heiman D."/>
            <person name="Howarth C."/>
            <person name="Mehta T."/>
            <person name="Neiman D."/>
            <person name="Pearson M."/>
            <person name="Roberts A."/>
            <person name="Saif S."/>
            <person name="Shea T."/>
            <person name="Shenoy N."/>
            <person name="Sisk P."/>
            <person name="Stolte C."/>
            <person name="Sykes S."/>
            <person name="White J."/>
            <person name="Yandava C."/>
            <person name="Burger G."/>
            <person name="Gray M.W."/>
            <person name="Holland P.W.H."/>
            <person name="King N."/>
            <person name="Lang F.B.F."/>
            <person name="Roger A.J."/>
            <person name="Ruiz-Trillo I."/>
            <person name="Haas B."/>
            <person name="Nusbaum C."/>
            <person name="Birren B."/>
        </authorList>
    </citation>
    <scope>NUCLEOTIDE SEQUENCE [LARGE SCALE GENOMIC DNA]</scope>
    <source>
        <strain evidence="2 3">JP610</strain>
    </source>
</reference>
<keyword evidence="3" id="KW-1185">Reference proteome</keyword>
<feature type="non-terminal residue" evidence="2">
    <location>
        <position position="57"/>
    </location>
</feature>
<organism evidence="2 3">
    <name type="scientific">Sphaeroforma arctica JP610</name>
    <dbReference type="NCBI Taxonomy" id="667725"/>
    <lineage>
        <taxon>Eukaryota</taxon>
        <taxon>Ichthyosporea</taxon>
        <taxon>Ichthyophonida</taxon>
        <taxon>Sphaeroforma</taxon>
    </lineage>
</organism>
<dbReference type="Proteomes" id="UP000054560">
    <property type="component" value="Unassembled WGS sequence"/>
</dbReference>
<protein>
    <submittedName>
        <fullName evidence="2">Uncharacterized protein</fullName>
    </submittedName>
</protein>
<feature type="compositionally biased region" description="Basic and acidic residues" evidence="1">
    <location>
        <begin position="1"/>
        <end position="16"/>
    </location>
</feature>
<evidence type="ECO:0000256" key="1">
    <source>
        <dbReference type="SAM" id="MobiDB-lite"/>
    </source>
</evidence>
<name>A0A0L0EYK7_9EUKA</name>
<proteinExistence type="predicted"/>
<dbReference type="AlphaFoldDB" id="A0A0L0EYK7"/>
<gene>
    <name evidence="2" type="ORF">SARC_17959</name>
</gene>
<dbReference type="EMBL" id="KQ254555">
    <property type="protein sequence ID" value="KNC69530.1"/>
    <property type="molecule type" value="Genomic_DNA"/>
</dbReference>
<evidence type="ECO:0000313" key="2">
    <source>
        <dbReference type="EMBL" id="KNC69530.1"/>
    </source>
</evidence>